<sequence>MIKYVLLAVLGALGWWVFIDGSKLDEDQVREFYATGHRATLALDADTLCGQMADDLDGRITSYIGPRQQVELVSKEAACRNVEATFGQVEKMVALLGDEMPFDASYQINKITLSDDNKRATVEVRSVLDMAGARFVSRSVETLIRDRRVVKSAHVEGRIWVSESP</sequence>
<comment type="caution">
    <text evidence="1">The sequence shown here is derived from an EMBL/GenBank/DDBJ whole genome shotgun (WGS) entry which is preliminary data.</text>
</comment>
<reference evidence="1 2" key="1">
    <citation type="journal article" date="2016" name="Int. J. Syst. Evol. Microbiol.">
        <title>Lysobacter erysipheiresistens sp. nov., an antagonist of powdery mildew, isolated from tobacco-cultivated soil.</title>
        <authorList>
            <person name="Xie B."/>
            <person name="Li T."/>
            <person name="Lin X."/>
            <person name="Wang C.J."/>
            <person name="Chen Y.J."/>
            <person name="Liu W.J."/>
            <person name="Zhao Z.W."/>
        </authorList>
    </citation>
    <scope>NUCLEOTIDE SEQUENCE [LARGE SCALE GENOMIC DNA]</scope>
    <source>
        <strain evidence="1 2">RS-LYSO-3</strain>
    </source>
</reference>
<accession>A0ABU7YVC8</accession>
<proteinExistence type="predicted"/>
<keyword evidence="2" id="KW-1185">Reference proteome</keyword>
<organism evidence="1 2">
    <name type="scientific">Novilysobacter erysipheiresistens</name>
    <dbReference type="NCBI Taxonomy" id="1749332"/>
    <lineage>
        <taxon>Bacteria</taxon>
        <taxon>Pseudomonadati</taxon>
        <taxon>Pseudomonadota</taxon>
        <taxon>Gammaproteobacteria</taxon>
        <taxon>Lysobacterales</taxon>
        <taxon>Lysobacteraceae</taxon>
        <taxon>Novilysobacter</taxon>
    </lineage>
</organism>
<dbReference type="Proteomes" id="UP001355056">
    <property type="component" value="Unassembled WGS sequence"/>
</dbReference>
<gene>
    <name evidence="1" type="ORF">SNE34_02470</name>
</gene>
<dbReference type="EMBL" id="JAXGFP010000001">
    <property type="protein sequence ID" value="MEG3182876.1"/>
    <property type="molecule type" value="Genomic_DNA"/>
</dbReference>
<evidence type="ECO:0000313" key="1">
    <source>
        <dbReference type="EMBL" id="MEG3182876.1"/>
    </source>
</evidence>
<protein>
    <submittedName>
        <fullName evidence="1">Uncharacterized protein</fullName>
    </submittedName>
</protein>
<name>A0ABU7YVC8_9GAMM</name>
<dbReference type="RefSeq" id="WP_332614365.1">
    <property type="nucleotide sequence ID" value="NZ_JAXGFP010000001.1"/>
</dbReference>
<evidence type="ECO:0000313" key="2">
    <source>
        <dbReference type="Proteomes" id="UP001355056"/>
    </source>
</evidence>